<evidence type="ECO:0000313" key="2">
    <source>
        <dbReference type="Proteomes" id="UP000245657"/>
    </source>
</evidence>
<comment type="caution">
    <text evidence="1">The sequence shown here is derived from an EMBL/GenBank/DDBJ whole genome shotgun (WGS) entry which is preliminary data.</text>
</comment>
<evidence type="ECO:0000313" key="1">
    <source>
        <dbReference type="EMBL" id="PWR70944.1"/>
    </source>
</evidence>
<name>A0A2V2MRT2_9EURY</name>
<dbReference type="Proteomes" id="UP000245657">
    <property type="component" value="Unassembled WGS sequence"/>
</dbReference>
<dbReference type="EMBL" id="QGMY01000009">
    <property type="protein sequence ID" value="PWR70944.1"/>
    <property type="molecule type" value="Genomic_DNA"/>
</dbReference>
<proteinExistence type="predicted"/>
<dbReference type="InterPro" id="IPR014958">
    <property type="entry name" value="DGC"/>
</dbReference>
<organism evidence="1 2">
    <name type="scientific">Methanospirillum lacunae</name>
    <dbReference type="NCBI Taxonomy" id="668570"/>
    <lineage>
        <taxon>Archaea</taxon>
        <taxon>Methanobacteriati</taxon>
        <taxon>Methanobacteriota</taxon>
        <taxon>Stenosarchaea group</taxon>
        <taxon>Methanomicrobia</taxon>
        <taxon>Methanomicrobiales</taxon>
        <taxon>Methanospirillaceae</taxon>
        <taxon>Methanospirillum</taxon>
    </lineage>
</organism>
<sequence>MHDDDGITLITCSGISNTGKLTTKTGEHLMRKCPGMIEHCISCRVDPDRLCDALSHAEKIVVLDGCSDCCGSKKVREQGYEPEILFIATECGIIKNGMEEPRFDEIELLTTVVREQLR</sequence>
<reference evidence="1 2" key="1">
    <citation type="submission" date="2018-05" db="EMBL/GenBank/DDBJ databases">
        <title>Draft genome of Methanospirillum lacunae Ki8-1.</title>
        <authorList>
            <person name="Dueholm M.S."/>
            <person name="Nielsen P.H."/>
            <person name="Bakmann L.F."/>
            <person name="Otzen D.E."/>
        </authorList>
    </citation>
    <scope>NUCLEOTIDE SEQUENCE [LARGE SCALE GENOMIC DNA]</scope>
    <source>
        <strain evidence="1 2">Ki8-1</strain>
    </source>
</reference>
<gene>
    <name evidence="1" type="ORF">DK846_13235</name>
</gene>
<dbReference type="GeneID" id="97547301"/>
<keyword evidence="2" id="KW-1185">Reference proteome</keyword>
<dbReference type="Pfam" id="PF08859">
    <property type="entry name" value="DGC"/>
    <property type="match status" value="1"/>
</dbReference>
<dbReference type="RefSeq" id="WP_109969438.1">
    <property type="nucleotide sequence ID" value="NZ_CP176093.1"/>
</dbReference>
<dbReference type="OrthoDB" id="134458at2157"/>
<dbReference type="AlphaFoldDB" id="A0A2V2MRT2"/>
<protein>
    <submittedName>
        <fullName evidence="1">Zinc-binding protein</fullName>
    </submittedName>
</protein>
<accession>A0A2V2MRT2</accession>